<accession>A0A1R3WKU5</accession>
<gene>
    <name evidence="1" type="ORF">SAMN05444128_0557</name>
</gene>
<evidence type="ECO:0000313" key="2">
    <source>
        <dbReference type="Proteomes" id="UP000187181"/>
    </source>
</evidence>
<evidence type="ECO:0000313" key="1">
    <source>
        <dbReference type="EMBL" id="SIT77904.1"/>
    </source>
</evidence>
<keyword evidence="2" id="KW-1185">Reference proteome</keyword>
<organism evidence="1 2">
    <name type="scientific">Pontibacter indicus</name>
    <dbReference type="NCBI Taxonomy" id="1317125"/>
    <lineage>
        <taxon>Bacteria</taxon>
        <taxon>Pseudomonadati</taxon>
        <taxon>Bacteroidota</taxon>
        <taxon>Cytophagia</taxon>
        <taxon>Cytophagales</taxon>
        <taxon>Hymenobacteraceae</taxon>
        <taxon>Pontibacter</taxon>
    </lineage>
</organism>
<dbReference type="EMBL" id="FTPP01000001">
    <property type="protein sequence ID" value="SIT77904.1"/>
    <property type="molecule type" value="Genomic_DNA"/>
</dbReference>
<dbReference type="AlphaFoldDB" id="A0A1R3WKU5"/>
<protein>
    <recommendedName>
        <fullName evidence="3">Outer membrane protein beta-barrel domain-containing protein</fullName>
    </recommendedName>
</protein>
<proteinExistence type="predicted"/>
<sequence>MICLVALDLQAQELNENQGRRLYLSVTGGLGFMGPLSDIEDQMKASGLGDTQTGGFFSSGSTEHPNSSKIPIIHLTANYWLKGRQGISLEAGLLDYIEVNGYDDIGIGNYIFLRSAIWSASLNYTFGSQNRKRYLSVGPALLLHHVKDDASGSLTDAQTNWLVGLNTSYTAHLIDRPGWFLALKANGRLAPKSEIGPFVAEHQTGIINPQPENQRSEFAQTKVRITGFSVGLTAGLKLGAKTD</sequence>
<dbReference type="Proteomes" id="UP000187181">
    <property type="component" value="Unassembled WGS sequence"/>
</dbReference>
<evidence type="ECO:0008006" key="3">
    <source>
        <dbReference type="Google" id="ProtNLM"/>
    </source>
</evidence>
<reference evidence="2" key="1">
    <citation type="submission" date="2017-01" db="EMBL/GenBank/DDBJ databases">
        <authorList>
            <person name="Varghese N."/>
            <person name="Submissions S."/>
        </authorList>
    </citation>
    <scope>NUCLEOTIDE SEQUENCE [LARGE SCALE GENOMIC DNA]</scope>
    <source>
        <strain evidence="2">LP100</strain>
    </source>
</reference>
<name>A0A1R3WKU5_9BACT</name>
<dbReference type="STRING" id="1317125.SAMN05444128_0557"/>